<dbReference type="PaxDb" id="2903-EOD23550"/>
<dbReference type="InterPro" id="IPR007248">
    <property type="entry name" value="Mpv17_PMP22"/>
</dbReference>
<dbReference type="PANTHER" id="PTHR11266">
    <property type="entry name" value="PEROXISOMAL MEMBRANE PROTEIN 2, PXMP2 MPV17"/>
    <property type="match status" value="1"/>
</dbReference>
<dbReference type="AlphaFoldDB" id="A0A0D3JJ65"/>
<dbReference type="eggNOG" id="KOG1944">
    <property type="taxonomic scope" value="Eukaryota"/>
</dbReference>
<dbReference type="GO" id="GO:0016020">
    <property type="term" value="C:membrane"/>
    <property type="evidence" value="ECO:0007669"/>
    <property type="project" value="UniProtKB-SubCell"/>
</dbReference>
<evidence type="ECO:0008006" key="9">
    <source>
        <dbReference type="Google" id="ProtNLM"/>
    </source>
</evidence>
<sequence>YATALASAPVLTKSATASAVFALSDRAAQRIEGGARDAKRTLTSALVGLLYFGPALHWWLAMLTHYVPGRSIADTLVKTLLGQCLFGPTITCVFFAASLVSVQGLAAGLARLPGKVRQDLLVTWASGLCFWPFVDLLLYRLAPVAWIPLGYNVASFLWTIYLSLQASRSVP</sequence>
<proteinExistence type="inferred from homology"/>
<reference evidence="7" key="2">
    <citation type="submission" date="2024-10" db="UniProtKB">
        <authorList>
            <consortium name="EnsemblProtists"/>
        </authorList>
    </citation>
    <scope>IDENTIFICATION</scope>
</reference>
<feature type="transmembrane region" description="Helical" evidence="6">
    <location>
        <begin position="145"/>
        <end position="164"/>
    </location>
</feature>
<evidence type="ECO:0000313" key="8">
    <source>
        <dbReference type="Proteomes" id="UP000013827"/>
    </source>
</evidence>
<evidence type="ECO:0000313" key="7">
    <source>
        <dbReference type="EnsemblProtists" id="EOD23550"/>
    </source>
</evidence>
<feature type="transmembrane region" description="Helical" evidence="6">
    <location>
        <begin position="121"/>
        <end position="139"/>
    </location>
</feature>
<feature type="transmembrane region" description="Helical" evidence="6">
    <location>
        <begin position="42"/>
        <end position="60"/>
    </location>
</feature>
<organism evidence="7 8">
    <name type="scientific">Emiliania huxleyi (strain CCMP1516)</name>
    <dbReference type="NCBI Taxonomy" id="280463"/>
    <lineage>
        <taxon>Eukaryota</taxon>
        <taxon>Haptista</taxon>
        <taxon>Haptophyta</taxon>
        <taxon>Prymnesiophyceae</taxon>
        <taxon>Isochrysidales</taxon>
        <taxon>Noelaerhabdaceae</taxon>
        <taxon>Emiliania</taxon>
    </lineage>
</organism>
<comment type="subcellular location">
    <subcellularLocation>
        <location evidence="1">Membrane</location>
        <topology evidence="1">Multi-pass membrane protein</topology>
    </subcellularLocation>
</comment>
<evidence type="ECO:0000256" key="3">
    <source>
        <dbReference type="ARBA" id="ARBA00022692"/>
    </source>
</evidence>
<keyword evidence="3 6" id="KW-0812">Transmembrane</keyword>
<keyword evidence="8" id="KW-1185">Reference proteome</keyword>
<evidence type="ECO:0000256" key="2">
    <source>
        <dbReference type="ARBA" id="ARBA00006824"/>
    </source>
</evidence>
<reference evidence="8" key="1">
    <citation type="journal article" date="2013" name="Nature">
        <title>Pan genome of the phytoplankton Emiliania underpins its global distribution.</title>
        <authorList>
            <person name="Read B.A."/>
            <person name="Kegel J."/>
            <person name="Klute M.J."/>
            <person name="Kuo A."/>
            <person name="Lefebvre S.C."/>
            <person name="Maumus F."/>
            <person name="Mayer C."/>
            <person name="Miller J."/>
            <person name="Monier A."/>
            <person name="Salamov A."/>
            <person name="Young J."/>
            <person name="Aguilar M."/>
            <person name="Claverie J.M."/>
            <person name="Frickenhaus S."/>
            <person name="Gonzalez K."/>
            <person name="Herman E.K."/>
            <person name="Lin Y.C."/>
            <person name="Napier J."/>
            <person name="Ogata H."/>
            <person name="Sarno A.F."/>
            <person name="Shmutz J."/>
            <person name="Schroeder D."/>
            <person name="de Vargas C."/>
            <person name="Verret F."/>
            <person name="von Dassow P."/>
            <person name="Valentin K."/>
            <person name="Van de Peer Y."/>
            <person name="Wheeler G."/>
            <person name="Dacks J.B."/>
            <person name="Delwiche C.F."/>
            <person name="Dyhrman S.T."/>
            <person name="Glockner G."/>
            <person name="John U."/>
            <person name="Richards T."/>
            <person name="Worden A.Z."/>
            <person name="Zhang X."/>
            <person name="Grigoriev I.V."/>
            <person name="Allen A.E."/>
            <person name="Bidle K."/>
            <person name="Borodovsky M."/>
            <person name="Bowler C."/>
            <person name="Brownlee C."/>
            <person name="Cock J.M."/>
            <person name="Elias M."/>
            <person name="Gladyshev V.N."/>
            <person name="Groth M."/>
            <person name="Guda C."/>
            <person name="Hadaegh A."/>
            <person name="Iglesias-Rodriguez M.D."/>
            <person name="Jenkins J."/>
            <person name="Jones B.M."/>
            <person name="Lawson T."/>
            <person name="Leese F."/>
            <person name="Lindquist E."/>
            <person name="Lobanov A."/>
            <person name="Lomsadze A."/>
            <person name="Malik S.B."/>
            <person name="Marsh M.E."/>
            <person name="Mackinder L."/>
            <person name="Mock T."/>
            <person name="Mueller-Roeber B."/>
            <person name="Pagarete A."/>
            <person name="Parker M."/>
            <person name="Probert I."/>
            <person name="Quesneville H."/>
            <person name="Raines C."/>
            <person name="Rensing S.A."/>
            <person name="Riano-Pachon D.M."/>
            <person name="Richier S."/>
            <person name="Rokitta S."/>
            <person name="Shiraiwa Y."/>
            <person name="Soanes D.M."/>
            <person name="van der Giezen M."/>
            <person name="Wahlund T.M."/>
            <person name="Williams B."/>
            <person name="Wilson W."/>
            <person name="Wolfe G."/>
            <person name="Wurch L.L."/>
        </authorList>
    </citation>
    <scope>NUCLEOTIDE SEQUENCE</scope>
</reference>
<dbReference type="Pfam" id="PF04117">
    <property type="entry name" value="Mpv17_PMP22"/>
    <property type="match status" value="1"/>
</dbReference>
<evidence type="ECO:0000256" key="6">
    <source>
        <dbReference type="RuleBase" id="RU363053"/>
    </source>
</evidence>
<keyword evidence="5 6" id="KW-0472">Membrane</keyword>
<evidence type="ECO:0000256" key="4">
    <source>
        <dbReference type="ARBA" id="ARBA00022989"/>
    </source>
</evidence>
<evidence type="ECO:0000256" key="5">
    <source>
        <dbReference type="ARBA" id="ARBA00023136"/>
    </source>
</evidence>
<evidence type="ECO:0000256" key="1">
    <source>
        <dbReference type="ARBA" id="ARBA00004141"/>
    </source>
</evidence>
<comment type="similarity">
    <text evidence="2 6">Belongs to the peroxisomal membrane protein PXMP2/4 family.</text>
</comment>
<feature type="transmembrane region" description="Helical" evidence="6">
    <location>
        <begin position="80"/>
        <end position="109"/>
    </location>
</feature>
<dbReference type="KEGG" id="ehx:EMIHUDRAFT_56404"/>
<accession>A0A0D3JJ65</accession>
<keyword evidence="4 6" id="KW-1133">Transmembrane helix</keyword>
<dbReference type="GeneID" id="17269096"/>
<protein>
    <recommendedName>
        <fullName evidence="9">Peroxisomal membrane protein MPV17</fullName>
    </recommendedName>
</protein>
<dbReference type="Proteomes" id="UP000013827">
    <property type="component" value="Unassembled WGS sequence"/>
</dbReference>
<dbReference type="PANTHER" id="PTHR11266:SF17">
    <property type="entry name" value="PROTEIN MPV17"/>
    <property type="match status" value="1"/>
</dbReference>
<name>A0A0D3JJ65_EMIH1</name>
<dbReference type="HOGENOM" id="CLU_049109_8_2_1"/>
<dbReference type="OMA" id="HRERIDW"/>
<dbReference type="RefSeq" id="XP_005775979.1">
    <property type="nucleotide sequence ID" value="XM_005775922.1"/>
</dbReference>
<dbReference type="GO" id="GO:0005737">
    <property type="term" value="C:cytoplasm"/>
    <property type="evidence" value="ECO:0007669"/>
    <property type="project" value="TreeGrafter"/>
</dbReference>
<dbReference type="EnsemblProtists" id="EOD23550">
    <property type="protein sequence ID" value="EOD23550"/>
    <property type="gene ID" value="EMIHUDRAFT_56404"/>
</dbReference>